<dbReference type="Gene3D" id="1.10.287.950">
    <property type="entry name" value="Methyl-accepting chemotaxis protein"/>
    <property type="match status" value="1"/>
</dbReference>
<gene>
    <name evidence="11" type="ORF">GGD90_001984</name>
</gene>
<evidence type="ECO:0000256" key="2">
    <source>
        <dbReference type="ARBA" id="ARBA00022692"/>
    </source>
</evidence>
<comment type="similarity">
    <text evidence="6">Belongs to the methyl-accepting chemotaxis (MCP) protein family.</text>
</comment>
<dbReference type="GO" id="GO:0006935">
    <property type="term" value="P:chemotaxis"/>
    <property type="evidence" value="ECO:0007669"/>
    <property type="project" value="InterPro"/>
</dbReference>
<dbReference type="GO" id="GO:0016020">
    <property type="term" value="C:membrane"/>
    <property type="evidence" value="ECO:0007669"/>
    <property type="project" value="UniProtKB-SubCell"/>
</dbReference>
<evidence type="ECO:0000256" key="5">
    <source>
        <dbReference type="ARBA" id="ARBA00023224"/>
    </source>
</evidence>
<keyword evidence="12" id="KW-1185">Reference proteome</keyword>
<comment type="subcellular location">
    <subcellularLocation>
        <location evidence="1">Membrane</location>
        <topology evidence="1">Multi-pass membrane protein</topology>
    </subcellularLocation>
</comment>
<protein>
    <submittedName>
        <fullName evidence="11">Methyl-accepting chemotaxis protein</fullName>
    </submittedName>
</protein>
<dbReference type="GO" id="GO:0004888">
    <property type="term" value="F:transmembrane signaling receptor activity"/>
    <property type="evidence" value="ECO:0007669"/>
    <property type="project" value="InterPro"/>
</dbReference>
<dbReference type="SUPFAM" id="SSF103190">
    <property type="entry name" value="Sensory domain-like"/>
    <property type="match status" value="1"/>
</dbReference>
<dbReference type="FunFam" id="1.10.287.950:FF:000001">
    <property type="entry name" value="Methyl-accepting chemotaxis sensory transducer"/>
    <property type="match status" value="1"/>
</dbReference>
<keyword evidence="2 8" id="KW-0812">Transmembrane</keyword>
<evidence type="ECO:0000259" key="10">
    <source>
        <dbReference type="PROSITE" id="PS50885"/>
    </source>
</evidence>
<evidence type="ECO:0000256" key="8">
    <source>
        <dbReference type="SAM" id="Phobius"/>
    </source>
</evidence>
<evidence type="ECO:0000256" key="4">
    <source>
        <dbReference type="ARBA" id="ARBA00023136"/>
    </source>
</evidence>
<dbReference type="EMBL" id="JACIGE010000006">
    <property type="protein sequence ID" value="MBB4247610.1"/>
    <property type="molecule type" value="Genomic_DNA"/>
</dbReference>
<dbReference type="PANTHER" id="PTHR32089">
    <property type="entry name" value="METHYL-ACCEPTING CHEMOTAXIS PROTEIN MCPB"/>
    <property type="match status" value="1"/>
</dbReference>
<dbReference type="RefSeq" id="WP_153116522.1">
    <property type="nucleotide sequence ID" value="NZ_JACIGE010000006.1"/>
</dbReference>
<accession>A0A840G9N9</accession>
<dbReference type="PANTHER" id="PTHR32089:SF119">
    <property type="entry name" value="METHYL-ACCEPTING CHEMOTAXIS PROTEIN CTPL"/>
    <property type="match status" value="1"/>
</dbReference>
<evidence type="ECO:0000256" key="3">
    <source>
        <dbReference type="ARBA" id="ARBA00022989"/>
    </source>
</evidence>
<dbReference type="CDD" id="cd11386">
    <property type="entry name" value="MCP_signal"/>
    <property type="match status" value="1"/>
</dbReference>
<dbReference type="Pfam" id="PF00015">
    <property type="entry name" value="MCPsignal"/>
    <property type="match status" value="1"/>
</dbReference>
<dbReference type="SUPFAM" id="SSF58104">
    <property type="entry name" value="Methyl-accepting chemotaxis protein (MCP) signaling domain"/>
    <property type="match status" value="1"/>
</dbReference>
<keyword evidence="5 7" id="KW-0807">Transducer</keyword>
<evidence type="ECO:0000313" key="12">
    <source>
        <dbReference type="Proteomes" id="UP000587070"/>
    </source>
</evidence>
<dbReference type="InterPro" id="IPR004090">
    <property type="entry name" value="Chemotax_Me-accpt_rcpt"/>
</dbReference>
<dbReference type="PRINTS" id="PR00260">
    <property type="entry name" value="CHEMTRNSDUCR"/>
</dbReference>
<evidence type="ECO:0000313" key="11">
    <source>
        <dbReference type="EMBL" id="MBB4247610.1"/>
    </source>
</evidence>
<comment type="caution">
    <text evidence="11">The sequence shown here is derived from an EMBL/GenBank/DDBJ whole genome shotgun (WGS) entry which is preliminary data.</text>
</comment>
<feature type="transmembrane region" description="Helical" evidence="8">
    <location>
        <begin position="287"/>
        <end position="309"/>
    </location>
</feature>
<dbReference type="SMART" id="SM00283">
    <property type="entry name" value="MA"/>
    <property type="match status" value="1"/>
</dbReference>
<dbReference type="InterPro" id="IPR003660">
    <property type="entry name" value="HAMP_dom"/>
</dbReference>
<dbReference type="OrthoDB" id="9763018at2"/>
<dbReference type="Pfam" id="PF17201">
    <property type="entry name" value="Cache_3-Cache_2"/>
    <property type="match status" value="1"/>
</dbReference>
<proteinExistence type="inferred from homology"/>
<keyword evidence="4 8" id="KW-0472">Membrane</keyword>
<evidence type="ECO:0000256" key="6">
    <source>
        <dbReference type="ARBA" id="ARBA00029447"/>
    </source>
</evidence>
<dbReference type="GO" id="GO:0007165">
    <property type="term" value="P:signal transduction"/>
    <property type="evidence" value="ECO:0007669"/>
    <property type="project" value="UniProtKB-KW"/>
</dbReference>
<dbReference type="InterPro" id="IPR004089">
    <property type="entry name" value="MCPsignal_dom"/>
</dbReference>
<evidence type="ECO:0000256" key="7">
    <source>
        <dbReference type="PROSITE-ProRule" id="PRU00284"/>
    </source>
</evidence>
<evidence type="ECO:0000256" key="1">
    <source>
        <dbReference type="ARBA" id="ARBA00004141"/>
    </source>
</evidence>
<dbReference type="InterPro" id="IPR029151">
    <property type="entry name" value="Sensor-like_sf"/>
</dbReference>
<dbReference type="PROSITE" id="PS50111">
    <property type="entry name" value="CHEMOTAXIS_TRANSDUC_2"/>
    <property type="match status" value="1"/>
</dbReference>
<evidence type="ECO:0000259" key="9">
    <source>
        <dbReference type="PROSITE" id="PS50111"/>
    </source>
</evidence>
<reference evidence="11 12" key="1">
    <citation type="submission" date="2020-08" db="EMBL/GenBank/DDBJ databases">
        <title>Genome sequencing of Purple Non-Sulfur Bacteria from various extreme environments.</title>
        <authorList>
            <person name="Mayer M."/>
        </authorList>
    </citation>
    <scope>NUCLEOTIDE SEQUENCE [LARGE SCALE GENOMIC DNA]</scope>
    <source>
        <strain evidence="11 12">2761</strain>
    </source>
</reference>
<dbReference type="PROSITE" id="PS50885">
    <property type="entry name" value="HAMP"/>
    <property type="match status" value="1"/>
</dbReference>
<dbReference type="Proteomes" id="UP000587070">
    <property type="component" value="Unassembled WGS sequence"/>
</dbReference>
<organism evidence="11 12">
    <name type="scientific">Rhodocyclus tenuis</name>
    <name type="common">Rhodospirillum tenue</name>
    <dbReference type="NCBI Taxonomy" id="1066"/>
    <lineage>
        <taxon>Bacteria</taxon>
        <taxon>Pseudomonadati</taxon>
        <taxon>Pseudomonadota</taxon>
        <taxon>Betaproteobacteria</taxon>
        <taxon>Rhodocyclales</taxon>
        <taxon>Rhodocyclaceae</taxon>
        <taxon>Rhodocyclus</taxon>
    </lineage>
</organism>
<feature type="transmembrane region" description="Helical" evidence="8">
    <location>
        <begin position="12"/>
        <end position="32"/>
    </location>
</feature>
<sequence length="643" mass="67867">MWLKTLQARFAVPVSVFVGVAVLGSAFVFSVIERSRIEGDVAAKAMQQSRSVSQLLDVTDALVMDRTRSSMRLLIERGQALGAPSLGGEVRVGEKTVPDLLLGGRGQANRFELVDGVTAIGGGTATLFVRSGEDFVRISTNVKKDNERATGTVLDPKGKAMAAIREGKAFYGEVDILGNPYLTGYEPIRDAAGQTIGIWYVGYKLDLAPLKAVVESGRLLETGFIAIIDGKGKVRFRSGHVTDESVEALLKDGAGWVVEKTEFAAWGFVIVAAYPEAEVARIANGRMFAIIGVGVAACLLLIGLLIFLLRRLVLKPLGGEPDAASAAAARIAAGDLREAIPLQRGDASSMMAAIARMQDSLRGIVGSIHGSVGALDDAAEALVQMAERVSQGSAQQNDATSTIAATLEEITVSIRQVSDGANTVDQMAGSAGTLAGEGDVIVGEAVREMRQSAEVVNQSAKTVEQLGRDSQRVTEIVQVIKEIADQTNLLALNAAIEAARAGEQGRGFAVVADEVRKLAERTALSTQEIAGMISDIQRNTQAAIVGIEDGAVRVNSSVERAEAAGVGMTRIREATESVVHAVGEISSSLKEQSMAAELIARSVEQVANMNDENTAAVHGVTEEVRRLHELAGELRVAADTFRV</sequence>
<dbReference type="AlphaFoldDB" id="A0A840G9N9"/>
<keyword evidence="3 8" id="KW-1133">Transmembrane helix</keyword>
<dbReference type="InterPro" id="IPR033462">
    <property type="entry name" value="Cache_3-Cache_2"/>
</dbReference>
<name>A0A840G9N9_RHOTE</name>
<feature type="domain" description="HAMP" evidence="10">
    <location>
        <begin position="322"/>
        <end position="366"/>
    </location>
</feature>
<feature type="domain" description="Methyl-accepting transducer" evidence="9">
    <location>
        <begin position="371"/>
        <end position="607"/>
    </location>
</feature>